<dbReference type="Proteomes" id="UP000284403">
    <property type="component" value="Unassembled WGS sequence"/>
</dbReference>
<organism evidence="2 3">
    <name type="scientific">Trypanosoma conorhini</name>
    <dbReference type="NCBI Taxonomy" id="83891"/>
    <lineage>
        <taxon>Eukaryota</taxon>
        <taxon>Discoba</taxon>
        <taxon>Euglenozoa</taxon>
        <taxon>Kinetoplastea</taxon>
        <taxon>Metakinetoplastina</taxon>
        <taxon>Trypanosomatida</taxon>
        <taxon>Trypanosomatidae</taxon>
        <taxon>Trypanosoma</taxon>
    </lineage>
</organism>
<sequence>MCCRSGHSLARALAAQLGTDSFPTDGDAGHRGAASAAAACALAPRWTAARYSKRATNSPRQQGGASRSRAAVCACLRLHRWAPAHRRRAAYPNARQRCSAPRQEGRIYACATVRFISAPGRAAARDSSTPVARAVLAFPAAYRGREWTPRQLNGNGHSRGVQKPLQTKAACLRGEAAAPHAKESIFLARRLAYHETPRLRESRRIPPRPPQTGAGTPLRAAAPWPRGAATRAPRLPGAALRPNKSRQVEAGGSLSASCPVGGGGGCWWRAAAPDDVGPAGRSVVACGIAGGAGAVPSSAFTPCLVSVD</sequence>
<accession>A0A3R7LGI3</accession>
<comment type="caution">
    <text evidence="2">The sequence shown here is derived from an EMBL/GenBank/DDBJ whole genome shotgun (WGS) entry which is preliminary data.</text>
</comment>
<proteinExistence type="predicted"/>
<feature type="region of interest" description="Disordered" evidence="1">
    <location>
        <begin position="202"/>
        <end position="236"/>
    </location>
</feature>
<dbReference type="RefSeq" id="XP_029223449.1">
    <property type="nucleotide sequence ID" value="XM_029376428.1"/>
</dbReference>
<gene>
    <name evidence="2" type="ORF">Tco025E_09617</name>
</gene>
<reference evidence="2 3" key="1">
    <citation type="journal article" date="2018" name="BMC Genomics">
        <title>Genomic comparison of Trypanosoma conorhini and Trypanosoma rangeli to Trypanosoma cruzi strains of high and low virulence.</title>
        <authorList>
            <person name="Bradwell K.R."/>
            <person name="Koparde V.N."/>
            <person name="Matveyev A.V."/>
            <person name="Serrano M.G."/>
            <person name="Alves J.M."/>
            <person name="Parikh H."/>
            <person name="Huang B."/>
            <person name="Lee V."/>
            <person name="Espinosa-Alvarez O."/>
            <person name="Ortiz P.A."/>
            <person name="Costa-Martins A.G."/>
            <person name="Teixeira M.M."/>
            <person name="Buck G.A."/>
        </authorList>
    </citation>
    <scope>NUCLEOTIDE SEQUENCE [LARGE SCALE GENOMIC DNA]</scope>
    <source>
        <strain evidence="2 3">025E</strain>
    </source>
</reference>
<name>A0A3R7LGI3_9TRYP</name>
<keyword evidence="3" id="KW-1185">Reference proteome</keyword>
<dbReference type="EMBL" id="MKKU01001208">
    <property type="protein sequence ID" value="RNE96847.1"/>
    <property type="molecule type" value="Genomic_DNA"/>
</dbReference>
<dbReference type="AlphaFoldDB" id="A0A3R7LGI3"/>
<protein>
    <submittedName>
        <fullName evidence="2">Uncharacterized protein</fullName>
    </submittedName>
</protein>
<evidence type="ECO:0000313" key="2">
    <source>
        <dbReference type="EMBL" id="RNE96847.1"/>
    </source>
</evidence>
<evidence type="ECO:0000256" key="1">
    <source>
        <dbReference type="SAM" id="MobiDB-lite"/>
    </source>
</evidence>
<dbReference type="GeneID" id="40323228"/>
<evidence type="ECO:0000313" key="3">
    <source>
        <dbReference type="Proteomes" id="UP000284403"/>
    </source>
</evidence>